<dbReference type="SMART" id="SM00355">
    <property type="entry name" value="ZnF_C2H2"/>
    <property type="match status" value="13"/>
</dbReference>
<evidence type="ECO:0000259" key="10">
    <source>
        <dbReference type="PROSITE" id="PS50157"/>
    </source>
</evidence>
<feature type="compositionally biased region" description="Basic and acidic residues" evidence="9">
    <location>
        <begin position="263"/>
        <end position="278"/>
    </location>
</feature>
<protein>
    <recommendedName>
        <fullName evidence="10">C2H2-type domain-containing protein</fullName>
    </recommendedName>
</protein>
<evidence type="ECO:0000256" key="8">
    <source>
        <dbReference type="PROSITE-ProRule" id="PRU00042"/>
    </source>
</evidence>
<reference evidence="11 12" key="1">
    <citation type="journal article" date="2023" name="Sci. Data">
        <title>Genome assembly of the Korean intertidal mud-creeper Batillaria attramentaria.</title>
        <authorList>
            <person name="Patra A.K."/>
            <person name="Ho P.T."/>
            <person name="Jun S."/>
            <person name="Lee S.J."/>
            <person name="Kim Y."/>
            <person name="Won Y.J."/>
        </authorList>
    </citation>
    <scope>NUCLEOTIDE SEQUENCE [LARGE SCALE GENOMIC DNA]</scope>
    <source>
        <strain evidence="11">Wonlab-2016</strain>
    </source>
</reference>
<comment type="subcellular location">
    <subcellularLocation>
        <location evidence="1">Nucleus</location>
    </subcellularLocation>
</comment>
<dbReference type="GO" id="GO:0005634">
    <property type="term" value="C:nucleus"/>
    <property type="evidence" value="ECO:0007669"/>
    <property type="project" value="UniProtKB-SubCell"/>
</dbReference>
<dbReference type="FunFam" id="3.30.160.60:FF:000100">
    <property type="entry name" value="Zinc finger 45-like"/>
    <property type="match status" value="1"/>
</dbReference>
<evidence type="ECO:0000256" key="5">
    <source>
        <dbReference type="ARBA" id="ARBA00022833"/>
    </source>
</evidence>
<name>A0ABD0JKJ9_9CAEN</name>
<dbReference type="PANTHER" id="PTHR16515">
    <property type="entry name" value="PR DOMAIN ZINC FINGER PROTEIN"/>
    <property type="match status" value="1"/>
</dbReference>
<keyword evidence="2" id="KW-0479">Metal-binding</keyword>
<keyword evidence="4 8" id="KW-0863">Zinc-finger</keyword>
<feature type="domain" description="C2H2-type" evidence="10">
    <location>
        <begin position="938"/>
        <end position="965"/>
    </location>
</feature>
<feature type="domain" description="C2H2-type" evidence="10">
    <location>
        <begin position="910"/>
        <end position="937"/>
    </location>
</feature>
<proteinExistence type="predicted"/>
<feature type="compositionally biased region" description="Basic and acidic residues" evidence="9">
    <location>
        <begin position="134"/>
        <end position="148"/>
    </location>
</feature>
<dbReference type="Gene3D" id="3.30.160.60">
    <property type="entry name" value="Classic Zinc Finger"/>
    <property type="match status" value="3"/>
</dbReference>
<feature type="region of interest" description="Disordered" evidence="9">
    <location>
        <begin position="260"/>
        <end position="292"/>
    </location>
</feature>
<feature type="domain" description="C2H2-type" evidence="10">
    <location>
        <begin position="824"/>
        <end position="852"/>
    </location>
</feature>
<keyword evidence="5" id="KW-0862">Zinc</keyword>
<dbReference type="PANTHER" id="PTHR16515:SF2">
    <property type="entry name" value="PR DOMAIN ZINC FINGER PROTEIN 4"/>
    <property type="match status" value="1"/>
</dbReference>
<dbReference type="SUPFAM" id="SSF57667">
    <property type="entry name" value="beta-beta-alpha zinc fingers"/>
    <property type="match status" value="4"/>
</dbReference>
<keyword evidence="12" id="KW-1185">Reference proteome</keyword>
<feature type="compositionally biased region" description="Polar residues" evidence="9">
    <location>
        <begin position="154"/>
        <end position="168"/>
    </location>
</feature>
<dbReference type="AlphaFoldDB" id="A0ABD0JKJ9"/>
<comment type="caution">
    <text evidence="11">The sequence shown here is derived from an EMBL/GenBank/DDBJ whole genome shotgun (WGS) entry which is preliminary data.</text>
</comment>
<evidence type="ECO:0000256" key="7">
    <source>
        <dbReference type="ARBA" id="ARBA00023242"/>
    </source>
</evidence>
<evidence type="ECO:0000256" key="1">
    <source>
        <dbReference type="ARBA" id="ARBA00004123"/>
    </source>
</evidence>
<dbReference type="Pfam" id="PF00096">
    <property type="entry name" value="zf-C2H2"/>
    <property type="match status" value="3"/>
</dbReference>
<dbReference type="GO" id="GO:0008270">
    <property type="term" value="F:zinc ion binding"/>
    <property type="evidence" value="ECO:0007669"/>
    <property type="project" value="UniProtKB-KW"/>
</dbReference>
<feature type="domain" description="C2H2-type" evidence="10">
    <location>
        <begin position="853"/>
        <end position="881"/>
    </location>
</feature>
<sequence length="968" mass="109470">MFPEVTITVGSTHWRCVTCKLLNRRVVSIDEHIQLKHADIQKLQGERLHGVRQTLHENSSYSDGEIDFRDKLYSCDAVRKGQPLKCHFEFANSLKHSCTRHGKPEPTAKSKHLYNEMTVRKPGDTKLGRSARTAARDNVKTRKQDKVRTKGCSKASSRNQNPNKQATQKCEKLAKKLSSKITENSHALSHKNKGSDIDVSSSVVSVSNREEFSESESLNLGEDGMCDPYRDGMCDAHRTETEILSPILGSRFSQGVLRSSAMRNREPHKNSTDSKTDGDVVGTKSYTGSERKRKLVLGPDRKELLVANSRGCKGEGVKRIRPGRKAAKRKDTVNGEKKTIKKTYVINVENRVSLMESVDQVPPHPQPPSLDMGDSCVGKGVHTCAETDSIVKNLQLLSSLGSPGTQDIHERNDSSQENATDMSCFDLPSCSNLLPLDSFSTNASQSDYFDSQVELAASGFPAQQHSDVGQLCDKGFQCQEVPRMIDSCITSNFPSDMLGLVEEVQQKASDQACDSNSLVQIPSVHGQNSHCGGMGSKDNDTEMDKSWERTASFNFRHTKPPAVVNNLMQILNCKICQAKFSSPEKLSAHETKMVAFGVAQCRECEQTFHGAHLLNLHVFGEHEVRKKGFCFKCGAVCDSMEKLERHVHTHVQHRECKLTEMQFHECRVCGKEILSEYSIMQSHYYARHKANLCFDCYIKSDIVYFTDSTAAKEHRESHEKVCCLCTEVFPSIEHLHAHYVVHTHGHLEEDGEGMTCEKCGHWCPNRVAVMLHDKGHKLQQVREKRAEGAKAGFICLQCDKVYRSKRNLDRHTAHAHSQNRTYKFTCEFCGKGVDSKSLLQDHIALHHLGIKRYTCEHCDQRFVCRPTLRRHVLREHARDQQYRCKFCGERFCDKVKLDRHMFTHTGMARFMCEHCGKGFHTSSEFNNHMAVHAVTRDFVCQGCGQDYKRKEHLRRHIKNCGKADHVYV</sequence>
<dbReference type="InterPro" id="IPR036236">
    <property type="entry name" value="Znf_C2H2_sf"/>
</dbReference>
<gene>
    <name evidence="11" type="ORF">BaRGS_00033223</name>
</gene>
<evidence type="ECO:0000256" key="3">
    <source>
        <dbReference type="ARBA" id="ARBA00022737"/>
    </source>
</evidence>
<evidence type="ECO:0000256" key="4">
    <source>
        <dbReference type="ARBA" id="ARBA00022771"/>
    </source>
</evidence>
<keyword evidence="3" id="KW-0677">Repeat</keyword>
<dbReference type="EMBL" id="JACVVK020000403">
    <property type="protein sequence ID" value="KAK7475534.1"/>
    <property type="molecule type" value="Genomic_DNA"/>
</dbReference>
<feature type="region of interest" description="Disordered" evidence="9">
    <location>
        <begin position="121"/>
        <end position="168"/>
    </location>
</feature>
<dbReference type="Proteomes" id="UP001519460">
    <property type="component" value="Unassembled WGS sequence"/>
</dbReference>
<dbReference type="InterPro" id="IPR050331">
    <property type="entry name" value="Zinc_finger"/>
</dbReference>
<feature type="domain" description="C2H2-type" evidence="10">
    <location>
        <begin position="793"/>
        <end position="821"/>
    </location>
</feature>
<accession>A0ABD0JKJ9</accession>
<feature type="domain" description="C2H2-type" evidence="10">
    <location>
        <begin position="882"/>
        <end position="909"/>
    </location>
</feature>
<evidence type="ECO:0000256" key="2">
    <source>
        <dbReference type="ARBA" id="ARBA00022723"/>
    </source>
</evidence>
<evidence type="ECO:0000256" key="6">
    <source>
        <dbReference type="ARBA" id="ARBA00023125"/>
    </source>
</evidence>
<keyword evidence="6" id="KW-0238">DNA-binding</keyword>
<evidence type="ECO:0000256" key="9">
    <source>
        <dbReference type="SAM" id="MobiDB-lite"/>
    </source>
</evidence>
<dbReference type="Pfam" id="PF13894">
    <property type="entry name" value="zf-C2H2_4"/>
    <property type="match status" value="1"/>
</dbReference>
<keyword evidence="7" id="KW-0539">Nucleus</keyword>
<dbReference type="PROSITE" id="PS00028">
    <property type="entry name" value="ZINC_FINGER_C2H2_1"/>
    <property type="match status" value="7"/>
</dbReference>
<dbReference type="InterPro" id="IPR013087">
    <property type="entry name" value="Znf_C2H2_type"/>
</dbReference>
<dbReference type="PROSITE" id="PS50157">
    <property type="entry name" value="ZINC_FINGER_C2H2_2"/>
    <property type="match status" value="6"/>
</dbReference>
<evidence type="ECO:0000313" key="11">
    <source>
        <dbReference type="EMBL" id="KAK7475534.1"/>
    </source>
</evidence>
<evidence type="ECO:0000313" key="12">
    <source>
        <dbReference type="Proteomes" id="UP001519460"/>
    </source>
</evidence>
<organism evidence="11 12">
    <name type="scientific">Batillaria attramentaria</name>
    <dbReference type="NCBI Taxonomy" id="370345"/>
    <lineage>
        <taxon>Eukaryota</taxon>
        <taxon>Metazoa</taxon>
        <taxon>Spiralia</taxon>
        <taxon>Lophotrochozoa</taxon>
        <taxon>Mollusca</taxon>
        <taxon>Gastropoda</taxon>
        <taxon>Caenogastropoda</taxon>
        <taxon>Sorbeoconcha</taxon>
        <taxon>Cerithioidea</taxon>
        <taxon>Batillariidae</taxon>
        <taxon>Batillaria</taxon>
    </lineage>
</organism>